<evidence type="ECO:0000313" key="2">
    <source>
        <dbReference type="EMBL" id="GIF76342.1"/>
    </source>
</evidence>
<keyword evidence="1" id="KW-0812">Transmembrane</keyword>
<feature type="transmembrane region" description="Helical" evidence="1">
    <location>
        <begin position="82"/>
        <end position="102"/>
    </location>
</feature>
<keyword evidence="1" id="KW-1133">Transmembrane helix</keyword>
<organism evidence="2 3">
    <name type="scientific">Asanoa siamensis</name>
    <dbReference type="NCBI Taxonomy" id="926357"/>
    <lineage>
        <taxon>Bacteria</taxon>
        <taxon>Bacillati</taxon>
        <taxon>Actinomycetota</taxon>
        <taxon>Actinomycetes</taxon>
        <taxon>Micromonosporales</taxon>
        <taxon>Micromonosporaceae</taxon>
        <taxon>Asanoa</taxon>
    </lineage>
</organism>
<keyword evidence="1" id="KW-0472">Membrane</keyword>
<keyword evidence="3" id="KW-1185">Reference proteome</keyword>
<accession>A0ABQ4CZQ9</accession>
<sequence length="150" mass="15132">MRSLYVWLSRLIALGVVVQVLVIAWSAFDIINKAGDGVPFTEDSEANAGAVVHSAVGMMVIPVLALLFGIVSFFARVRGGVALAWAVVGLVVLQIALAFASFGAPVVGMLHALNAFAIAGVAGMAGARANRPETPVAAAPVGDPGVPAGA</sequence>
<proteinExistence type="predicted"/>
<name>A0ABQ4CZQ9_9ACTN</name>
<feature type="transmembrane region" description="Helical" evidence="1">
    <location>
        <begin position="48"/>
        <end position="75"/>
    </location>
</feature>
<dbReference type="RefSeq" id="WP_203717220.1">
    <property type="nucleotide sequence ID" value="NZ_BONE01000059.1"/>
</dbReference>
<dbReference type="Proteomes" id="UP000604117">
    <property type="component" value="Unassembled WGS sequence"/>
</dbReference>
<dbReference type="EMBL" id="BONE01000059">
    <property type="protein sequence ID" value="GIF76342.1"/>
    <property type="molecule type" value="Genomic_DNA"/>
</dbReference>
<comment type="caution">
    <text evidence="2">The sequence shown here is derived from an EMBL/GenBank/DDBJ whole genome shotgun (WGS) entry which is preliminary data.</text>
</comment>
<reference evidence="2 3" key="1">
    <citation type="submission" date="2021-01" db="EMBL/GenBank/DDBJ databases">
        <title>Whole genome shotgun sequence of Asanoa siamensis NBRC 107932.</title>
        <authorList>
            <person name="Komaki H."/>
            <person name="Tamura T."/>
        </authorList>
    </citation>
    <scope>NUCLEOTIDE SEQUENCE [LARGE SCALE GENOMIC DNA]</scope>
    <source>
        <strain evidence="2 3">NBRC 107932</strain>
    </source>
</reference>
<gene>
    <name evidence="2" type="ORF">Asi02nite_58600</name>
</gene>
<feature type="transmembrane region" description="Helical" evidence="1">
    <location>
        <begin position="7"/>
        <end position="28"/>
    </location>
</feature>
<evidence type="ECO:0000313" key="3">
    <source>
        <dbReference type="Proteomes" id="UP000604117"/>
    </source>
</evidence>
<protein>
    <submittedName>
        <fullName evidence="2">Uncharacterized protein</fullName>
    </submittedName>
</protein>
<evidence type="ECO:0000256" key="1">
    <source>
        <dbReference type="SAM" id="Phobius"/>
    </source>
</evidence>
<feature type="transmembrane region" description="Helical" evidence="1">
    <location>
        <begin position="108"/>
        <end position="127"/>
    </location>
</feature>